<dbReference type="PANTHER" id="PTHR46017:SF2">
    <property type="entry name" value="MANNOSYLGLYCERATE HYDROLASE"/>
    <property type="match status" value="1"/>
</dbReference>
<sequence length="891" mass="102817">MVKKVHVVPHTHWDREWYFTSSRSKIYLMHNLQKVLELLEKDEGYPYFVLDGQASLLDDYLSFKPKDKKRIEKLVKEGKLIIGPWYTQTDQMVISGESIVRNLQYGMALSNEFGGCMKVAYVPDSFGQSAAMPQIYREFGMEDTLFWRGVSDDAVEHTEYRWRGEDGSVVNVYQIPAGYYIGGEIPEDEAVLSKFLKEDPFKKVWKRSTTDQLLFPNGFDQAPPRENLAELIERINQDYDEFELEISTFERYIKSIKAQHPKLEEIAGELLNGKLMRVHKSIFSSRSDLKQLNTQVQHYLVNTLEPILTIAYSLGFDYPTEVVKNLWKLMFENAAHDSIGSCVSDKTNEDVYFRYKQAQELAENLAELKMREIAAHVNNDKAITITAFNTAASKKSGVFETILYVPQLDFSIEDCRGKPCSYTILEAQDQTDYILGQGNILDPSKKQFKPKKVYKVRVAVELHDLEAMGYQQFHINLQGCTHQHQELSSDRIIENDFYRIQVNTQNTVDILDKKLNRWYKNQGILEENGDDGDSFNYSPPREDLLVRSCDFRPTVTVKKSELISSIELQYSMRIPKNLQERAQGQQSQLFPVTLRIQLKKGSPFIDWQCEVDNRGVDSHRLCVLFDAAIASNFSYTDQQFGVLRRPVVRKKEMELWKKEPELWNELPIAIETCQNFVALENEERGLAVIPKAVREYEIIGDDFNTVRLTLFRTYGFMGKENLLYRPGRASGETTVATPAAQLHKIMTFDFSLIYYQGRLSQYGLAQKVTDYLKGAELYQCAEYLNTRLRFTQFDVEKTLPMSYSLFNASGKAVLSTVKGAEDKEGIISRFYNGSYHQNEEIAVHFNKPLKLAQLVDLKEDEKTNLPISNNTVTLPALKHAKFVTLYFEFEK</sequence>
<keyword evidence="2" id="KW-0479">Metal-binding</keyword>
<dbReference type="Gene3D" id="1.20.1270.50">
    <property type="entry name" value="Glycoside hydrolase family 38, central domain"/>
    <property type="match status" value="1"/>
</dbReference>
<dbReference type="NCBIfam" id="NF007331">
    <property type="entry name" value="PRK09819.1"/>
    <property type="match status" value="1"/>
</dbReference>
<dbReference type="InterPro" id="IPR027291">
    <property type="entry name" value="Glyco_hydro_38_N_sf"/>
</dbReference>
<dbReference type="InterPro" id="IPR000602">
    <property type="entry name" value="Glyco_hydro_38_N"/>
</dbReference>
<comment type="similarity">
    <text evidence="1">Belongs to the glycosyl hydrolase 38 family.</text>
</comment>
<dbReference type="CDD" id="cd10815">
    <property type="entry name" value="GH38N_AMII_EcMngB_like"/>
    <property type="match status" value="1"/>
</dbReference>
<proteinExistence type="inferred from homology"/>
<protein>
    <submittedName>
        <fullName evidence="6">Alpha-mannosidase</fullName>
    </submittedName>
</protein>
<dbReference type="Pfam" id="PF07748">
    <property type="entry name" value="Glyco_hydro_38C"/>
    <property type="match status" value="1"/>
</dbReference>
<name>A0ABN0GS70_STRRT</name>
<gene>
    <name evidence="6" type="ORF">SRA_10088</name>
</gene>
<dbReference type="Gene3D" id="2.70.98.30">
    <property type="entry name" value="Golgi alpha-mannosidase II, domain 4"/>
    <property type="match status" value="1"/>
</dbReference>
<dbReference type="SUPFAM" id="SSF88688">
    <property type="entry name" value="Families 57/38 glycoside transferase middle domain"/>
    <property type="match status" value="1"/>
</dbReference>
<dbReference type="InterPro" id="IPR041147">
    <property type="entry name" value="GH38_C"/>
</dbReference>
<dbReference type="SUPFAM" id="SSF74650">
    <property type="entry name" value="Galactose mutarotase-like"/>
    <property type="match status" value="1"/>
</dbReference>
<accession>A0ABN0GS70</accession>
<comment type="caution">
    <text evidence="6">The sequence shown here is derived from an EMBL/GenBank/DDBJ whole genome shotgun (WGS) entry which is preliminary data.</text>
</comment>
<evidence type="ECO:0000256" key="1">
    <source>
        <dbReference type="ARBA" id="ARBA00009792"/>
    </source>
</evidence>
<dbReference type="PANTHER" id="PTHR46017">
    <property type="entry name" value="ALPHA-MANNOSIDASE 2C1"/>
    <property type="match status" value="1"/>
</dbReference>
<evidence type="ECO:0000256" key="4">
    <source>
        <dbReference type="ARBA" id="ARBA00023295"/>
    </source>
</evidence>
<reference evidence="6 7" key="1">
    <citation type="submission" date="2009-12" db="EMBL/GenBank/DDBJ databases">
        <authorList>
            <person name="Lefebure T."/>
            <person name="Cornejo O.E."/>
            <person name="Pavinski Bitar P.D."/>
            <person name="Lang P."/>
            <person name="Stanhope M.J."/>
        </authorList>
    </citation>
    <scope>NUCLEOTIDE SEQUENCE [LARGE SCALE GENOMIC DNA]</scope>
    <source>
        <strain evidence="6 7">FA-1</strain>
    </source>
</reference>
<dbReference type="SMART" id="SM00872">
    <property type="entry name" value="Alpha-mann_mid"/>
    <property type="match status" value="1"/>
</dbReference>
<dbReference type="Pfam" id="PF09261">
    <property type="entry name" value="Alpha-mann_mid"/>
    <property type="match status" value="1"/>
</dbReference>
<keyword evidence="3" id="KW-0378">Hydrolase</keyword>
<evidence type="ECO:0000256" key="2">
    <source>
        <dbReference type="ARBA" id="ARBA00022723"/>
    </source>
</evidence>
<dbReference type="InterPro" id="IPR011013">
    <property type="entry name" value="Gal_mutarotase_sf_dom"/>
</dbReference>
<dbReference type="Gene3D" id="3.20.110.10">
    <property type="entry name" value="Glycoside hydrolase 38, N terminal domain"/>
    <property type="match status" value="1"/>
</dbReference>
<dbReference type="InterPro" id="IPR011682">
    <property type="entry name" value="Glyco_hydro_38_C"/>
</dbReference>
<dbReference type="Pfam" id="PF01074">
    <property type="entry name" value="Glyco_hydro_38N"/>
    <property type="match status" value="1"/>
</dbReference>
<dbReference type="InterPro" id="IPR037094">
    <property type="entry name" value="Glyco_hydro_38_cen_sf"/>
</dbReference>
<evidence type="ECO:0000259" key="5">
    <source>
        <dbReference type="SMART" id="SM00872"/>
    </source>
</evidence>
<feature type="domain" description="Glycoside hydrolase family 38 central" evidence="5">
    <location>
        <begin position="277"/>
        <end position="355"/>
    </location>
</feature>
<dbReference type="Proteomes" id="UP000007815">
    <property type="component" value="Unassembled WGS sequence"/>
</dbReference>
<dbReference type="SUPFAM" id="SSF88713">
    <property type="entry name" value="Glycoside hydrolase/deacetylase"/>
    <property type="match status" value="1"/>
</dbReference>
<dbReference type="RefSeq" id="WP_003090330.1">
    <property type="nucleotide sequence ID" value="NZ_AJTZ01000006.1"/>
</dbReference>
<dbReference type="InterPro" id="IPR028995">
    <property type="entry name" value="Glyco_hydro_57/38_cen_sf"/>
</dbReference>
<dbReference type="EMBL" id="AJTZ01000006">
    <property type="protein sequence ID" value="EJN93231.1"/>
    <property type="molecule type" value="Genomic_DNA"/>
</dbReference>
<dbReference type="Pfam" id="PF17677">
    <property type="entry name" value="Glyco_hydro38C2"/>
    <property type="match status" value="1"/>
</dbReference>
<dbReference type="InterPro" id="IPR015341">
    <property type="entry name" value="Glyco_hydro_38_cen"/>
</dbReference>
<evidence type="ECO:0000256" key="3">
    <source>
        <dbReference type="ARBA" id="ARBA00022801"/>
    </source>
</evidence>
<evidence type="ECO:0000313" key="6">
    <source>
        <dbReference type="EMBL" id="EJN93231.1"/>
    </source>
</evidence>
<dbReference type="InterPro" id="IPR011330">
    <property type="entry name" value="Glyco_hydro/deAcase_b/a-brl"/>
</dbReference>
<keyword evidence="4" id="KW-0326">Glycosidase</keyword>
<organism evidence="6 7">
    <name type="scientific">Streptococcus ratti FA-1 = DSM 20564</name>
    <dbReference type="NCBI Taxonomy" id="699248"/>
    <lineage>
        <taxon>Bacteria</taxon>
        <taxon>Bacillati</taxon>
        <taxon>Bacillota</taxon>
        <taxon>Bacilli</taxon>
        <taxon>Lactobacillales</taxon>
        <taxon>Streptococcaceae</taxon>
        <taxon>Streptococcus</taxon>
    </lineage>
</organism>
<evidence type="ECO:0000313" key="7">
    <source>
        <dbReference type="Proteomes" id="UP000007815"/>
    </source>
</evidence>
<keyword evidence="7" id="KW-1185">Reference proteome</keyword>